<dbReference type="AlphaFoldDB" id="H3NJM7"/>
<dbReference type="PATRIC" id="fig|883113.3.peg.1062"/>
<dbReference type="Proteomes" id="UP000006190">
    <property type="component" value="Unassembled WGS sequence"/>
</dbReference>
<sequence length="76" mass="8994">MSKKKRMSTEKRTSSIPLKLTDLGRANKRIEELEYELKMQTIKNEYLEMLRSLRQQKAMKTKQESSTSSDNKKDLL</sequence>
<feature type="region of interest" description="Disordered" evidence="1">
    <location>
        <begin position="55"/>
        <end position="76"/>
    </location>
</feature>
<comment type="caution">
    <text evidence="2">The sequence shown here is derived from an EMBL/GenBank/DDBJ whole genome shotgun (WGS) entry which is preliminary data.</text>
</comment>
<dbReference type="EMBL" id="AGEG01000013">
    <property type="protein sequence ID" value="EHR36840.1"/>
    <property type="molecule type" value="Genomic_DNA"/>
</dbReference>
<evidence type="ECO:0000313" key="3">
    <source>
        <dbReference type="Proteomes" id="UP000006190"/>
    </source>
</evidence>
<dbReference type="HOGENOM" id="CLU_2649117_0_0_9"/>
<proteinExistence type="predicted"/>
<dbReference type="RefSeq" id="WP_006309245.1">
    <property type="nucleotide sequence ID" value="NZ_JH601133.1"/>
</dbReference>
<name>H3NJM7_9LACT</name>
<reference evidence="2 3" key="1">
    <citation type="submission" date="2012-01" db="EMBL/GenBank/DDBJ databases">
        <title>The Genome Sequence of Facklamia languida CCUG 37842.</title>
        <authorList>
            <consortium name="The Broad Institute Genome Sequencing Platform"/>
            <person name="Earl A."/>
            <person name="Ward D."/>
            <person name="Feldgarden M."/>
            <person name="Gevers D."/>
            <person name="Huys G."/>
            <person name="Young S.K."/>
            <person name="Zeng Q."/>
            <person name="Gargeya S."/>
            <person name="Fitzgerald M."/>
            <person name="Haas B."/>
            <person name="Abouelleil A."/>
            <person name="Alvarado L."/>
            <person name="Arachchi H.M."/>
            <person name="Berlin A."/>
            <person name="Chapman S.B."/>
            <person name="Gearin G."/>
            <person name="Goldberg J."/>
            <person name="Griggs A."/>
            <person name="Gujja S."/>
            <person name="Hansen M."/>
            <person name="Heiman D."/>
            <person name="Howarth C."/>
            <person name="Larimer J."/>
            <person name="Lui A."/>
            <person name="MacDonald P.J.P."/>
            <person name="McCowen C."/>
            <person name="Montmayeur A."/>
            <person name="Murphy C."/>
            <person name="Neiman D."/>
            <person name="Pearson M."/>
            <person name="Priest M."/>
            <person name="Roberts A."/>
            <person name="Saif S."/>
            <person name="Shea T."/>
            <person name="Sisk P."/>
            <person name="Stolte C."/>
            <person name="Sykes S."/>
            <person name="Wortman J."/>
            <person name="Nusbaum C."/>
            <person name="Birren B."/>
        </authorList>
    </citation>
    <scope>NUCLEOTIDE SEQUENCE [LARGE SCALE GENOMIC DNA]</scope>
    <source>
        <strain evidence="2 3">CCUG 37842</strain>
    </source>
</reference>
<protein>
    <submittedName>
        <fullName evidence="2">Uncharacterized protein</fullName>
    </submittedName>
</protein>
<evidence type="ECO:0000256" key="1">
    <source>
        <dbReference type="SAM" id="MobiDB-lite"/>
    </source>
</evidence>
<evidence type="ECO:0000313" key="2">
    <source>
        <dbReference type="EMBL" id="EHR36840.1"/>
    </source>
</evidence>
<dbReference type="STRING" id="883113.HMPREF9708_01066"/>
<keyword evidence="3" id="KW-1185">Reference proteome</keyword>
<organism evidence="2 3">
    <name type="scientific">Facklamia languida CCUG 37842</name>
    <dbReference type="NCBI Taxonomy" id="883113"/>
    <lineage>
        <taxon>Bacteria</taxon>
        <taxon>Bacillati</taxon>
        <taxon>Bacillota</taxon>
        <taxon>Bacilli</taxon>
        <taxon>Lactobacillales</taxon>
        <taxon>Aerococcaceae</taxon>
        <taxon>Facklamia</taxon>
    </lineage>
</organism>
<gene>
    <name evidence="2" type="ORF">HMPREF9708_01066</name>
</gene>
<accession>H3NJM7</accession>